<feature type="coiled-coil region" evidence="1">
    <location>
        <begin position="151"/>
        <end position="188"/>
    </location>
</feature>
<comment type="caution">
    <text evidence="2">The sequence shown here is derived from an EMBL/GenBank/DDBJ whole genome shotgun (WGS) entry which is preliminary data.</text>
</comment>
<name>A0A5S5BC60_STUST</name>
<evidence type="ECO:0000256" key="1">
    <source>
        <dbReference type="SAM" id="Coils"/>
    </source>
</evidence>
<organism evidence="2 3">
    <name type="scientific">Stutzerimonas stutzeri</name>
    <name type="common">Pseudomonas stutzeri</name>
    <dbReference type="NCBI Taxonomy" id="316"/>
    <lineage>
        <taxon>Bacteria</taxon>
        <taxon>Pseudomonadati</taxon>
        <taxon>Pseudomonadota</taxon>
        <taxon>Gammaproteobacteria</taxon>
        <taxon>Pseudomonadales</taxon>
        <taxon>Pseudomonadaceae</taxon>
        <taxon>Stutzerimonas</taxon>
    </lineage>
</organism>
<dbReference type="EMBL" id="VNHQ01000013">
    <property type="protein sequence ID" value="TYP63932.1"/>
    <property type="molecule type" value="Genomic_DNA"/>
</dbReference>
<protein>
    <submittedName>
        <fullName evidence="2">Uncharacterized protein</fullName>
    </submittedName>
</protein>
<sequence length="254" mass="28945">MGKVDSLLPWLNITQALSRLSELIRESVTEDALLQLCNHGKCTVYFDSEGRKGEVELQEDEDNEVYREPVIGRGFCKLERPLQIAEPSRRGFHVSGSIWAVNSARRFEDCCWFIHTADSCPTPIFKQTDIQHLAEQLNGTVIEMINGVGAHDALSSALQEVEDLRRQLEQERMAKEAAEKRAESALAEAKPSHFLTIAVLMELLERPIPYERSHRINQDAIKTSILNEFRWRGLSKRNLEDIFSAANKARREAE</sequence>
<dbReference type="Proteomes" id="UP000324282">
    <property type="component" value="Unassembled WGS sequence"/>
</dbReference>
<proteinExistence type="predicted"/>
<dbReference type="RefSeq" id="WP_148925559.1">
    <property type="nucleotide sequence ID" value="NZ_VNHQ01000013.1"/>
</dbReference>
<dbReference type="AlphaFoldDB" id="A0A5S5BC60"/>
<evidence type="ECO:0000313" key="3">
    <source>
        <dbReference type="Proteomes" id="UP000324282"/>
    </source>
</evidence>
<gene>
    <name evidence="2" type="ORF">A9A72_123712</name>
</gene>
<keyword evidence="1" id="KW-0175">Coiled coil</keyword>
<evidence type="ECO:0000313" key="2">
    <source>
        <dbReference type="EMBL" id="TYP63932.1"/>
    </source>
</evidence>
<reference evidence="2 3" key="1">
    <citation type="submission" date="2019-07" db="EMBL/GenBank/DDBJ databases">
        <title>Deep subsurface shale carbon reservoir microbial communities from Ohio and West Virginia, USA.</title>
        <authorList>
            <person name="Wrighton K."/>
        </authorList>
    </citation>
    <scope>NUCLEOTIDE SEQUENCE [LARGE SCALE GENOMIC DNA]</scope>
    <source>
        <strain evidence="2 3">NP_8Ht</strain>
    </source>
</reference>
<dbReference type="OrthoDB" id="7033812at2"/>
<accession>A0A5S5BC60</accession>